<sequence>MADHPRAGHVDELLTELRRRRWVLYVFGPRRAPEVVAATFHWTTCADVVLLRAEDDASAYRAPITPSTDVFAPDLVSWQYRAPAAWTLRAVLTLAPPGEPDAPLAVLRPEPGCHVPMDLRRPVTIRPTSLTGC</sequence>
<name>A0ABV4CQR2_9PSEU</name>
<evidence type="ECO:0000313" key="1">
    <source>
        <dbReference type="EMBL" id="MEY8042116.1"/>
    </source>
</evidence>
<keyword evidence="2" id="KW-1185">Reference proteome</keyword>
<organism evidence="1 2">
    <name type="scientific">Saccharopolyspora cebuensis</name>
    <dbReference type="NCBI Taxonomy" id="418759"/>
    <lineage>
        <taxon>Bacteria</taxon>
        <taxon>Bacillati</taxon>
        <taxon>Actinomycetota</taxon>
        <taxon>Actinomycetes</taxon>
        <taxon>Pseudonocardiales</taxon>
        <taxon>Pseudonocardiaceae</taxon>
        <taxon>Saccharopolyspora</taxon>
    </lineage>
</organism>
<dbReference type="EMBL" id="JBGEHV010000049">
    <property type="protein sequence ID" value="MEY8042116.1"/>
    <property type="molecule type" value="Genomic_DNA"/>
</dbReference>
<dbReference type="RefSeq" id="WP_345356217.1">
    <property type="nucleotide sequence ID" value="NZ_BAABII010000002.1"/>
</dbReference>
<reference evidence="1 2" key="1">
    <citation type="submission" date="2024-08" db="EMBL/GenBank/DDBJ databases">
        <title>Genome mining of Saccharopolyspora cebuensis PGLac3 from Nigerian medicinal plant.</title>
        <authorList>
            <person name="Ezeobiora C.E."/>
            <person name="Igbokwe N.H."/>
            <person name="Amin D.H."/>
            <person name="Mendie U.E."/>
        </authorList>
    </citation>
    <scope>NUCLEOTIDE SEQUENCE [LARGE SCALE GENOMIC DNA]</scope>
    <source>
        <strain evidence="1 2">PGLac3</strain>
    </source>
</reference>
<evidence type="ECO:0000313" key="2">
    <source>
        <dbReference type="Proteomes" id="UP001564626"/>
    </source>
</evidence>
<proteinExistence type="predicted"/>
<accession>A0ABV4CQR2</accession>
<protein>
    <recommendedName>
        <fullName evidence="3">Pyridoxamine 5'-phosphate oxidase</fullName>
    </recommendedName>
</protein>
<dbReference type="Proteomes" id="UP001564626">
    <property type="component" value="Unassembled WGS sequence"/>
</dbReference>
<evidence type="ECO:0008006" key="3">
    <source>
        <dbReference type="Google" id="ProtNLM"/>
    </source>
</evidence>
<gene>
    <name evidence="1" type="ORF">AB8O55_22105</name>
</gene>
<comment type="caution">
    <text evidence="1">The sequence shown here is derived from an EMBL/GenBank/DDBJ whole genome shotgun (WGS) entry which is preliminary data.</text>
</comment>